<keyword evidence="6" id="KW-1185">Reference proteome</keyword>
<feature type="transmembrane region" description="Helical" evidence="4">
    <location>
        <begin position="1026"/>
        <end position="1046"/>
    </location>
</feature>
<dbReference type="PANTHER" id="PTHR24153:SF8">
    <property type="entry name" value="FORKED, ISOFORM F"/>
    <property type="match status" value="1"/>
</dbReference>
<evidence type="ECO:0000256" key="1">
    <source>
        <dbReference type="ARBA" id="ARBA00022737"/>
    </source>
</evidence>
<feature type="compositionally biased region" description="Polar residues" evidence="3">
    <location>
        <begin position="267"/>
        <end position="295"/>
    </location>
</feature>
<dbReference type="PANTHER" id="PTHR24153">
    <property type="entry name" value="ESPIN"/>
    <property type="match status" value="1"/>
</dbReference>
<dbReference type="GO" id="GO:0005737">
    <property type="term" value="C:cytoplasm"/>
    <property type="evidence" value="ECO:0007669"/>
    <property type="project" value="TreeGrafter"/>
</dbReference>
<name>A0AAD2CR02_9STRA</name>
<feature type="transmembrane region" description="Helical" evidence="4">
    <location>
        <begin position="986"/>
        <end position="1005"/>
    </location>
</feature>
<reference evidence="5" key="1">
    <citation type="submission" date="2023-08" db="EMBL/GenBank/DDBJ databases">
        <authorList>
            <person name="Audoor S."/>
            <person name="Bilcke G."/>
        </authorList>
    </citation>
    <scope>NUCLEOTIDE SEQUENCE</scope>
</reference>
<feature type="compositionally biased region" description="Pro residues" evidence="3">
    <location>
        <begin position="1"/>
        <end position="12"/>
    </location>
</feature>
<feature type="region of interest" description="Disordered" evidence="3">
    <location>
        <begin position="1"/>
        <end position="144"/>
    </location>
</feature>
<keyword evidence="2" id="KW-0040">ANK repeat</keyword>
<dbReference type="GO" id="GO:0051015">
    <property type="term" value="F:actin filament binding"/>
    <property type="evidence" value="ECO:0007669"/>
    <property type="project" value="TreeGrafter"/>
</dbReference>
<evidence type="ECO:0000313" key="6">
    <source>
        <dbReference type="Proteomes" id="UP001295423"/>
    </source>
</evidence>
<organism evidence="5 6">
    <name type="scientific">Cylindrotheca closterium</name>
    <dbReference type="NCBI Taxonomy" id="2856"/>
    <lineage>
        <taxon>Eukaryota</taxon>
        <taxon>Sar</taxon>
        <taxon>Stramenopiles</taxon>
        <taxon>Ochrophyta</taxon>
        <taxon>Bacillariophyta</taxon>
        <taxon>Bacillariophyceae</taxon>
        <taxon>Bacillariophycidae</taxon>
        <taxon>Bacillariales</taxon>
        <taxon>Bacillariaceae</taxon>
        <taxon>Cylindrotheca</taxon>
    </lineage>
</organism>
<dbReference type="InterPro" id="IPR052420">
    <property type="entry name" value="Espin/Espin-like"/>
</dbReference>
<dbReference type="EMBL" id="CAKOGP040001113">
    <property type="protein sequence ID" value="CAJ1943237.1"/>
    <property type="molecule type" value="Genomic_DNA"/>
</dbReference>
<feature type="compositionally biased region" description="Polar residues" evidence="3">
    <location>
        <begin position="239"/>
        <end position="255"/>
    </location>
</feature>
<feature type="compositionally biased region" description="Pro residues" evidence="3">
    <location>
        <begin position="125"/>
        <end position="134"/>
    </location>
</feature>
<keyword evidence="1" id="KW-0677">Repeat</keyword>
<evidence type="ECO:0000313" key="5">
    <source>
        <dbReference type="EMBL" id="CAJ1943237.1"/>
    </source>
</evidence>
<protein>
    <recommendedName>
        <fullName evidence="7">Ion transport domain-containing protein</fullName>
    </recommendedName>
</protein>
<keyword evidence="4" id="KW-0812">Transmembrane</keyword>
<evidence type="ECO:0000256" key="4">
    <source>
        <dbReference type="SAM" id="Phobius"/>
    </source>
</evidence>
<dbReference type="InterPro" id="IPR002110">
    <property type="entry name" value="Ankyrin_rpt"/>
</dbReference>
<dbReference type="SMART" id="SM00248">
    <property type="entry name" value="ANK"/>
    <property type="match status" value="7"/>
</dbReference>
<accession>A0AAD2CR02</accession>
<evidence type="ECO:0000256" key="2">
    <source>
        <dbReference type="ARBA" id="ARBA00023043"/>
    </source>
</evidence>
<feature type="transmembrane region" description="Helical" evidence="4">
    <location>
        <begin position="1167"/>
        <end position="1186"/>
    </location>
</feature>
<dbReference type="GO" id="GO:0051017">
    <property type="term" value="P:actin filament bundle assembly"/>
    <property type="evidence" value="ECO:0007669"/>
    <property type="project" value="TreeGrafter"/>
</dbReference>
<feature type="transmembrane region" description="Helical" evidence="4">
    <location>
        <begin position="1086"/>
        <end position="1104"/>
    </location>
</feature>
<comment type="caution">
    <text evidence="5">The sequence shown here is derived from an EMBL/GenBank/DDBJ whole genome shotgun (WGS) entry which is preliminary data.</text>
</comment>
<feature type="transmembrane region" description="Helical" evidence="4">
    <location>
        <begin position="961"/>
        <end position="980"/>
    </location>
</feature>
<feature type="transmembrane region" description="Helical" evidence="4">
    <location>
        <begin position="920"/>
        <end position="940"/>
    </location>
</feature>
<evidence type="ECO:0008006" key="7">
    <source>
        <dbReference type="Google" id="ProtNLM"/>
    </source>
</evidence>
<dbReference type="InterPro" id="IPR036770">
    <property type="entry name" value="Ankyrin_rpt-contain_sf"/>
</dbReference>
<evidence type="ECO:0000256" key="3">
    <source>
        <dbReference type="SAM" id="MobiDB-lite"/>
    </source>
</evidence>
<gene>
    <name evidence="5" type="ORF">CYCCA115_LOCUS8339</name>
</gene>
<feature type="compositionally biased region" description="Polar residues" evidence="3">
    <location>
        <begin position="54"/>
        <end position="99"/>
    </location>
</feature>
<feature type="transmembrane region" description="Helical" evidence="4">
    <location>
        <begin position="891"/>
        <end position="914"/>
    </location>
</feature>
<dbReference type="Gene3D" id="1.25.40.20">
    <property type="entry name" value="Ankyrin repeat-containing domain"/>
    <property type="match status" value="3"/>
</dbReference>
<proteinExistence type="predicted"/>
<dbReference type="Proteomes" id="UP001295423">
    <property type="component" value="Unassembled WGS sequence"/>
</dbReference>
<feature type="compositionally biased region" description="Low complexity" evidence="3">
    <location>
        <begin position="100"/>
        <end position="121"/>
    </location>
</feature>
<feature type="region of interest" description="Disordered" evidence="3">
    <location>
        <begin position="204"/>
        <end position="322"/>
    </location>
</feature>
<feature type="compositionally biased region" description="Polar residues" evidence="3">
    <location>
        <begin position="313"/>
        <end position="322"/>
    </location>
</feature>
<keyword evidence="4" id="KW-1133">Transmembrane helix</keyword>
<feature type="region of interest" description="Disordered" evidence="3">
    <location>
        <begin position="1256"/>
        <end position="1291"/>
    </location>
</feature>
<sequence>MSSRPPTPPGRPRTPTKPLTPPPPSSLAVQPPPPQLQKDVPTSTEQQQQQQQQPLENTDTKPQSTTMASNQQILPSSPSDKGSLGEPSSASDITMTNIMTTKPPSTTTTSKPAAPAVATSSNLPPATPVSPPTTIPNNNNNRNNQHFGTCDTCGIPTHRNRGMLGLWKKDVFTNEQVYQGTCIRCHGELVPPNVFLEWYLQKRRTSSRNKNDPKSSSISGGGPSPQDDALPTTTTTTTNFNTPAPSGLTTISNPTPGMPNNIPGTLMFQQTPSPSSATTPGGWSSIQVSASSGESTRVYEQGFQRPKKKMAKNSPNNKGTSQRFSFAGIENADSPTEQKALRAKYDRVFQLLQSCRTDLYRPTTDELDRLRLTEEDWRSIVLISNIDVGCRLLHWALVFKAPYPTIRFLLQRDVESSWTVQHADTLGSLPLHYACRYGAPLEVFELLLREDQGDEKKTIIHVDKQGWMPLHVACQFNCNTNIIKLLLDQDPQQKEKRSVTHRDNQQYLPIHLALERNVPTKTLELLLTADTQRKTIHGPSPSGFTTIADFAMKYDYQSLLSENSTKLLNFVVDEMNIHTACRFGVPLETIKLLLDMDSNQSIYKIDEDENLPLHCALDGTAALDVIRHLIRMDTSKSTLHQKNKDGSTPLLKIALREDAMAILSGFPSLIQEAEAISIVEEMNLAVKMKVDVSLELQMKHTKLVNTIWQRRDFENRPSIAELTSLGYSEEFWRRVVLIEDEDTGWLPLHWALAFGAPPSTIGFLLEKDYEQHSIRHGNLSGSLPIHFACLHGAPYDIIQGLLDKDVTRSTIHEKNNAGKRPLDLLPRNSDIIANLVKDARTMDMQPETLDFFFQSAPPSLLKRAIMDTLESGTGGTSPLEWMNYGFCQDSAMISIMLEFYLLITWIAAFVYASVCYLLDGYLPESLGIMLPILTVLVLTVKFRCAYNSDDFDSFFSNIKNVWNFCAIALVFASAIALNSATPKHDWRPLIIATGTFQIGTLLISLKRTFYSLSTLLGAVYQSFWKLVPFFFITGIVIVAFAFFFFVNRYNTDLDIDLEHQTLVGSLTFVFHIIVGRPDETLDWLDATFSILTILVLLNVAIAIVTQNWQVSTSRASNQFWVDRLDAIIEYRSRGTPSPNPANRLWEHVTASFHDGRQHESLFDKSRFCILYLDFFLVGLATCGYLWPQEIRRDLFYAPLNLGSTDGNQEMDLVAMLERKIQLLEENMEWNQRLMDRKMHEEFDDLKSLLVGLQDNSAKKPSKLSGSGNSARVDMSGKPQPFPPTEILVAKA</sequence>
<feature type="compositionally biased region" description="Pro residues" evidence="3">
    <location>
        <begin position="18"/>
        <end position="35"/>
    </location>
</feature>
<dbReference type="SUPFAM" id="SSF48403">
    <property type="entry name" value="Ankyrin repeat"/>
    <property type="match status" value="1"/>
</dbReference>
<keyword evidence="4" id="KW-0472">Membrane</keyword>
<dbReference type="Pfam" id="PF12796">
    <property type="entry name" value="Ank_2"/>
    <property type="match status" value="1"/>
</dbReference>